<feature type="compositionally biased region" description="Basic residues" evidence="1">
    <location>
        <begin position="65"/>
        <end position="75"/>
    </location>
</feature>
<feature type="region of interest" description="Disordered" evidence="1">
    <location>
        <begin position="170"/>
        <end position="227"/>
    </location>
</feature>
<proteinExistence type="predicted"/>
<gene>
    <name evidence="2" type="ORF">SAMN04488561_5739</name>
</gene>
<evidence type="ECO:0000313" key="3">
    <source>
        <dbReference type="Proteomes" id="UP000181980"/>
    </source>
</evidence>
<accession>A0A1H5PVF3</accession>
<feature type="region of interest" description="Disordered" evidence="1">
    <location>
        <begin position="1"/>
        <end position="148"/>
    </location>
</feature>
<keyword evidence="3" id="KW-1185">Reference proteome</keyword>
<evidence type="ECO:0000256" key="1">
    <source>
        <dbReference type="SAM" id="MobiDB-lite"/>
    </source>
</evidence>
<sequence length="293" mass="31960">MATTQPGRHAACQPGRSRALPAASGIGRVIADRRTACRAARAHRGRSRPGSRRRHTRTGRGSPARPRRLRVRRRPFAAGPGRTRTRPVRDHPPVRRRERAGWAGAHPRRAASPRPRTPLRPADQPRPGHVVEGLRLGPDLVPPRGRGEQLRTFGGRCHLAADVRRGHPPCLRRRAGVRDEDRRPGAAVASGPRPGPSRFGPRPPSHRASRGSAGHRRLRRRADKRSAVAAGAAVNRLVEAGVLVQRNIGRQRHRVFEAPAVLSLFTSLERALASPTGDTITAGSVRPVPRSGR</sequence>
<feature type="compositionally biased region" description="Basic residues" evidence="1">
    <location>
        <begin position="40"/>
        <end position="58"/>
    </location>
</feature>
<protein>
    <submittedName>
        <fullName evidence="2">Uncharacterized protein</fullName>
    </submittedName>
</protein>
<reference evidence="3" key="1">
    <citation type="submission" date="2016-10" db="EMBL/GenBank/DDBJ databases">
        <authorList>
            <person name="Varghese N."/>
            <person name="Submissions S."/>
        </authorList>
    </citation>
    <scope>NUCLEOTIDE SEQUENCE [LARGE SCALE GENOMIC DNA]</scope>
    <source>
        <strain evidence="3">DSM 45237</strain>
    </source>
</reference>
<feature type="compositionally biased region" description="Basic residues" evidence="1">
    <location>
        <begin position="204"/>
        <end position="223"/>
    </location>
</feature>
<feature type="compositionally biased region" description="Low complexity" evidence="1">
    <location>
        <begin position="112"/>
        <end position="122"/>
    </location>
</feature>
<dbReference type="Proteomes" id="UP000181980">
    <property type="component" value="Unassembled WGS sequence"/>
</dbReference>
<dbReference type="EMBL" id="FNUC01000004">
    <property type="protein sequence ID" value="SEF17178.1"/>
    <property type="molecule type" value="Genomic_DNA"/>
</dbReference>
<organism evidence="2 3">
    <name type="scientific">Jiangella alba</name>
    <dbReference type="NCBI Taxonomy" id="561176"/>
    <lineage>
        <taxon>Bacteria</taxon>
        <taxon>Bacillati</taxon>
        <taxon>Actinomycetota</taxon>
        <taxon>Actinomycetes</taxon>
        <taxon>Jiangellales</taxon>
        <taxon>Jiangellaceae</taxon>
        <taxon>Jiangella</taxon>
    </lineage>
</organism>
<dbReference type="STRING" id="561176.SAMN04488561_5739"/>
<evidence type="ECO:0000313" key="2">
    <source>
        <dbReference type="EMBL" id="SEF17178.1"/>
    </source>
</evidence>
<name>A0A1H5PVF3_9ACTN</name>
<dbReference type="AlphaFoldDB" id="A0A1H5PVF3"/>
<feature type="compositionally biased region" description="Low complexity" evidence="1">
    <location>
        <begin position="190"/>
        <end position="200"/>
    </location>
</feature>